<feature type="transmembrane region" description="Helical" evidence="9">
    <location>
        <begin position="140"/>
        <end position="160"/>
    </location>
</feature>
<evidence type="ECO:0000256" key="2">
    <source>
        <dbReference type="ARBA" id="ARBA00004687"/>
    </source>
</evidence>
<feature type="region of interest" description="Disordered" evidence="8">
    <location>
        <begin position="1"/>
        <end position="23"/>
    </location>
</feature>
<keyword evidence="4 9" id="KW-0812">Transmembrane</keyword>
<keyword evidence="11" id="KW-1185">Reference proteome</keyword>
<evidence type="ECO:0000256" key="6">
    <source>
        <dbReference type="ARBA" id="ARBA00022989"/>
    </source>
</evidence>
<proteinExistence type="predicted"/>
<comment type="subcellular location">
    <subcellularLocation>
        <location evidence="1">Endoplasmic reticulum membrane</location>
        <topology evidence="1">Multi-pass membrane protein</topology>
    </subcellularLocation>
</comment>
<name>A0AAD2HR58_9AGAR</name>
<gene>
    <name evidence="10" type="ORF">MYCIT1_LOCUS29290</name>
</gene>
<keyword evidence="6 9" id="KW-1133">Transmembrane helix</keyword>
<evidence type="ECO:0000256" key="7">
    <source>
        <dbReference type="ARBA" id="ARBA00023136"/>
    </source>
</evidence>
<protein>
    <recommendedName>
        <fullName evidence="12">Glycosylphosphatidylinositol anchor biosynthesis protein 11</fullName>
    </recommendedName>
</protein>
<evidence type="ECO:0000256" key="1">
    <source>
        <dbReference type="ARBA" id="ARBA00004477"/>
    </source>
</evidence>
<keyword evidence="3" id="KW-0337">GPI-anchor biosynthesis</keyword>
<evidence type="ECO:0000256" key="5">
    <source>
        <dbReference type="ARBA" id="ARBA00022824"/>
    </source>
</evidence>
<feature type="transmembrane region" description="Helical" evidence="9">
    <location>
        <begin position="172"/>
        <end position="191"/>
    </location>
</feature>
<dbReference type="GO" id="GO:0006506">
    <property type="term" value="P:GPI anchor biosynthetic process"/>
    <property type="evidence" value="ECO:0007669"/>
    <property type="project" value="UniProtKB-KW"/>
</dbReference>
<dbReference type="GO" id="GO:0005789">
    <property type="term" value="C:endoplasmic reticulum membrane"/>
    <property type="evidence" value="ECO:0007669"/>
    <property type="project" value="UniProtKB-SubCell"/>
</dbReference>
<evidence type="ECO:0000313" key="10">
    <source>
        <dbReference type="EMBL" id="CAK5279318.1"/>
    </source>
</evidence>
<feature type="transmembrane region" description="Helical" evidence="9">
    <location>
        <begin position="221"/>
        <end position="241"/>
    </location>
</feature>
<accession>A0AAD2HR58</accession>
<feature type="transmembrane region" description="Helical" evidence="9">
    <location>
        <begin position="87"/>
        <end position="105"/>
    </location>
</feature>
<keyword evidence="7 9" id="KW-0472">Membrane</keyword>
<dbReference type="EMBL" id="CAVNYO010000436">
    <property type="protein sequence ID" value="CAK5279318.1"/>
    <property type="molecule type" value="Genomic_DNA"/>
</dbReference>
<dbReference type="InterPro" id="IPR009580">
    <property type="entry name" value="GPI_biosynthesis_protein_Pig-F"/>
</dbReference>
<evidence type="ECO:0000256" key="3">
    <source>
        <dbReference type="ARBA" id="ARBA00022502"/>
    </source>
</evidence>
<comment type="pathway">
    <text evidence="2">Glycolipid biosynthesis; glycosylphosphatidylinositol-anchor biosynthesis.</text>
</comment>
<reference evidence="10" key="1">
    <citation type="submission" date="2023-11" db="EMBL/GenBank/DDBJ databases">
        <authorList>
            <person name="De Vega J J."/>
            <person name="De Vega J J."/>
        </authorList>
    </citation>
    <scope>NUCLEOTIDE SEQUENCE</scope>
</reference>
<evidence type="ECO:0000256" key="8">
    <source>
        <dbReference type="SAM" id="MobiDB-lite"/>
    </source>
</evidence>
<evidence type="ECO:0000256" key="4">
    <source>
        <dbReference type="ARBA" id="ARBA00022692"/>
    </source>
</evidence>
<evidence type="ECO:0000256" key="9">
    <source>
        <dbReference type="SAM" id="Phobius"/>
    </source>
</evidence>
<organism evidence="10 11">
    <name type="scientific">Mycena citricolor</name>
    <dbReference type="NCBI Taxonomy" id="2018698"/>
    <lineage>
        <taxon>Eukaryota</taxon>
        <taxon>Fungi</taxon>
        <taxon>Dikarya</taxon>
        <taxon>Basidiomycota</taxon>
        <taxon>Agaricomycotina</taxon>
        <taxon>Agaricomycetes</taxon>
        <taxon>Agaricomycetidae</taxon>
        <taxon>Agaricales</taxon>
        <taxon>Marasmiineae</taxon>
        <taxon>Mycenaceae</taxon>
        <taxon>Mycena</taxon>
    </lineage>
</organism>
<dbReference type="Proteomes" id="UP001295794">
    <property type="component" value="Unassembled WGS sequence"/>
</dbReference>
<sequence>MPSKPKKRKVVPEPLANPPSESQDVSLGFFPLARYTSVVGVHTSLLAFSALFPPRMDFLKPDIDRTVFTSQDRPQHPFLDALTESPVFTLATMCLGAVVVQSWWAGWIRSWSVDYALHGSVVEVKLERERSDKQKLSTMINAWLLTGAASFFFTVVAIVFGAPLTNHLSQTYLLGLLLSILAVFPSAYALGVPDSTSNALWFTWIRLFAEFSLRSPIERALVFPALGTLIGSWAGAIPIALDWDRPWQAIMAVDTCFRRDLWIYRIIRIRPCIECDPFPGRRTPAIAKEDTIEYVRLCMHVTLQFV</sequence>
<evidence type="ECO:0000313" key="11">
    <source>
        <dbReference type="Proteomes" id="UP001295794"/>
    </source>
</evidence>
<evidence type="ECO:0008006" key="12">
    <source>
        <dbReference type="Google" id="ProtNLM"/>
    </source>
</evidence>
<dbReference type="AlphaFoldDB" id="A0AAD2HR58"/>
<comment type="caution">
    <text evidence="10">The sequence shown here is derived from an EMBL/GenBank/DDBJ whole genome shotgun (WGS) entry which is preliminary data.</text>
</comment>
<dbReference type="Pfam" id="PF06699">
    <property type="entry name" value="PIG-F"/>
    <property type="match status" value="1"/>
</dbReference>
<keyword evidence="5" id="KW-0256">Endoplasmic reticulum</keyword>